<organism evidence="1 2">
    <name type="scientific">Rhizobium herbae</name>
    <dbReference type="NCBI Taxonomy" id="508661"/>
    <lineage>
        <taxon>Bacteria</taxon>
        <taxon>Pseudomonadati</taxon>
        <taxon>Pseudomonadota</taxon>
        <taxon>Alphaproteobacteria</taxon>
        <taxon>Hyphomicrobiales</taxon>
        <taxon>Rhizobiaceae</taxon>
        <taxon>Rhizobium/Agrobacterium group</taxon>
        <taxon>Rhizobium</taxon>
    </lineage>
</organism>
<sequence>MSNARFSIIPAWIVTDTRLKGGDLRVLCLLGSFTNKEGWCRRSQVKMAEELGCGRSTVQASLNRLYQVGVVEKREVDSIDGRDSAHYYRVILDRKVSDAMLAAFGDEAEEFHPNSTGSDETPPATIVAPPATSGMAPPAIPGVAPINDTSLTTPSNEEREPAGEDLKKIEAAGWKLLKDWPGFDGMPKKPALGFWMRLSVEERQMATDRFPAWLALLKAQKKSHVPAPSTYFAERLWQNVPSMQEATKPKNVMAGPYGKLWQATRLSDLLAGATGPISALTATERMMIADGKLSMDGVIAEKRRKMGWPTVNTMHERARNAQGWLCPLALEDAAHGFHQVHRDGELFKAWKREHERRNWPFLDEGRLPEWIYFPAIDEDHQQDLDTAVRDALDRFSQITGTFQQRGKGHDDAA</sequence>
<dbReference type="Gene3D" id="1.10.10.10">
    <property type="entry name" value="Winged helix-like DNA-binding domain superfamily/Winged helix DNA-binding domain"/>
    <property type="match status" value="1"/>
</dbReference>
<protein>
    <submittedName>
        <fullName evidence="1">Helix-turn-helix domain-containing protein</fullName>
    </submittedName>
</protein>
<dbReference type="InterPro" id="IPR036388">
    <property type="entry name" value="WH-like_DNA-bd_sf"/>
</dbReference>
<accession>A0ABS7H5H8</accession>
<keyword evidence="2" id="KW-1185">Reference proteome</keyword>
<dbReference type="Pfam" id="PF13730">
    <property type="entry name" value="HTH_36"/>
    <property type="match status" value="1"/>
</dbReference>
<dbReference type="InterPro" id="IPR036390">
    <property type="entry name" value="WH_DNA-bd_sf"/>
</dbReference>
<dbReference type="RefSeq" id="WP_220370447.1">
    <property type="nucleotide sequence ID" value="NZ_JAEUAO010000001.1"/>
</dbReference>
<reference evidence="1 2" key="1">
    <citation type="journal article" date="2021" name="MBio">
        <title>Poor Competitiveness of Bradyrhizobium in Pigeon Pea Root Colonization in Indian Soils.</title>
        <authorList>
            <person name="Chalasani D."/>
            <person name="Basu A."/>
            <person name="Pullabhotla S.V.S.R.N."/>
            <person name="Jorrin B."/>
            <person name="Neal A.L."/>
            <person name="Poole P.S."/>
            <person name="Podile A.R."/>
            <person name="Tkacz A."/>
        </authorList>
    </citation>
    <scope>NUCLEOTIDE SEQUENCE [LARGE SCALE GENOMIC DNA]</scope>
    <source>
        <strain evidence="1 2">HU44</strain>
    </source>
</reference>
<proteinExistence type="predicted"/>
<gene>
    <name evidence="1" type="ORF">JNB71_03570</name>
</gene>
<comment type="caution">
    <text evidence="1">The sequence shown here is derived from an EMBL/GenBank/DDBJ whole genome shotgun (WGS) entry which is preliminary data.</text>
</comment>
<dbReference type="Proteomes" id="UP000757604">
    <property type="component" value="Unassembled WGS sequence"/>
</dbReference>
<name>A0ABS7H5H8_9HYPH</name>
<evidence type="ECO:0000313" key="1">
    <source>
        <dbReference type="EMBL" id="MBW9062391.1"/>
    </source>
</evidence>
<dbReference type="SUPFAM" id="SSF46785">
    <property type="entry name" value="Winged helix' DNA-binding domain"/>
    <property type="match status" value="1"/>
</dbReference>
<dbReference type="EMBL" id="JAEUAO010000001">
    <property type="protein sequence ID" value="MBW9062391.1"/>
    <property type="molecule type" value="Genomic_DNA"/>
</dbReference>
<evidence type="ECO:0000313" key="2">
    <source>
        <dbReference type="Proteomes" id="UP000757604"/>
    </source>
</evidence>